<dbReference type="Proteomes" id="UP001498398">
    <property type="component" value="Unassembled WGS sequence"/>
</dbReference>
<proteinExistence type="predicted"/>
<feature type="compositionally biased region" description="Acidic residues" evidence="1">
    <location>
        <begin position="1"/>
        <end position="10"/>
    </location>
</feature>
<evidence type="ECO:0000313" key="3">
    <source>
        <dbReference type="Proteomes" id="UP001498398"/>
    </source>
</evidence>
<gene>
    <name evidence="2" type="ORF">VKT23_017325</name>
</gene>
<feature type="compositionally biased region" description="Acidic residues" evidence="1">
    <location>
        <begin position="18"/>
        <end position="56"/>
    </location>
</feature>
<protein>
    <submittedName>
        <fullName evidence="2">Uncharacterized protein</fullName>
    </submittedName>
</protein>
<comment type="caution">
    <text evidence="2">The sequence shown here is derived from an EMBL/GenBank/DDBJ whole genome shotgun (WGS) entry which is preliminary data.</text>
</comment>
<evidence type="ECO:0000313" key="2">
    <source>
        <dbReference type="EMBL" id="KAK7440076.1"/>
    </source>
</evidence>
<accession>A0ABR1IW09</accession>
<evidence type="ECO:0000256" key="1">
    <source>
        <dbReference type="SAM" id="MobiDB-lite"/>
    </source>
</evidence>
<feature type="region of interest" description="Disordered" evidence="1">
    <location>
        <begin position="1"/>
        <end position="62"/>
    </location>
</feature>
<organism evidence="2 3">
    <name type="scientific">Marasmiellus scandens</name>
    <dbReference type="NCBI Taxonomy" id="2682957"/>
    <lineage>
        <taxon>Eukaryota</taxon>
        <taxon>Fungi</taxon>
        <taxon>Dikarya</taxon>
        <taxon>Basidiomycota</taxon>
        <taxon>Agaricomycotina</taxon>
        <taxon>Agaricomycetes</taxon>
        <taxon>Agaricomycetidae</taxon>
        <taxon>Agaricales</taxon>
        <taxon>Marasmiineae</taxon>
        <taxon>Omphalotaceae</taxon>
        <taxon>Marasmiellus</taxon>
    </lineage>
</organism>
<name>A0ABR1IW09_9AGAR</name>
<dbReference type="EMBL" id="JBANRG010000070">
    <property type="protein sequence ID" value="KAK7440076.1"/>
    <property type="molecule type" value="Genomic_DNA"/>
</dbReference>
<sequence>MATEDEEEIVIDNNKGEEDGENDLGFDDSESESSTQADEDEDSEVEEGEPADDVEELGYSVM</sequence>
<keyword evidence="3" id="KW-1185">Reference proteome</keyword>
<reference evidence="2 3" key="1">
    <citation type="submission" date="2024-01" db="EMBL/GenBank/DDBJ databases">
        <title>A draft genome for the cacao thread blight pathogen Marasmiellus scandens.</title>
        <authorList>
            <person name="Baruah I.K."/>
            <person name="Leung J."/>
            <person name="Bukari Y."/>
            <person name="Amoako-Attah I."/>
            <person name="Meinhardt L.W."/>
            <person name="Bailey B.A."/>
            <person name="Cohen S.P."/>
        </authorList>
    </citation>
    <scope>NUCLEOTIDE SEQUENCE [LARGE SCALE GENOMIC DNA]</scope>
    <source>
        <strain evidence="2 3">GH-19</strain>
    </source>
</reference>